<keyword evidence="4" id="KW-1185">Reference proteome</keyword>
<keyword evidence="1" id="KW-0175">Coiled coil</keyword>
<feature type="compositionally biased region" description="Polar residues" evidence="2">
    <location>
        <begin position="102"/>
        <end position="115"/>
    </location>
</feature>
<organism evidence="3 4">
    <name type="scientific">Riccia fluitans</name>
    <dbReference type="NCBI Taxonomy" id="41844"/>
    <lineage>
        <taxon>Eukaryota</taxon>
        <taxon>Viridiplantae</taxon>
        <taxon>Streptophyta</taxon>
        <taxon>Embryophyta</taxon>
        <taxon>Marchantiophyta</taxon>
        <taxon>Marchantiopsida</taxon>
        <taxon>Marchantiidae</taxon>
        <taxon>Marchantiales</taxon>
        <taxon>Ricciaceae</taxon>
        <taxon>Riccia</taxon>
    </lineage>
</organism>
<comment type="caution">
    <text evidence="3">The sequence shown here is derived from an EMBL/GenBank/DDBJ whole genome shotgun (WGS) entry which is preliminary data.</text>
</comment>
<dbReference type="AlphaFoldDB" id="A0ABD1YUS9"/>
<dbReference type="EMBL" id="JBHFFA010000003">
    <property type="protein sequence ID" value="KAL2634326.1"/>
    <property type="molecule type" value="Genomic_DNA"/>
</dbReference>
<reference evidence="3 4" key="1">
    <citation type="submission" date="2024-09" db="EMBL/GenBank/DDBJ databases">
        <title>Chromosome-scale assembly of Riccia fluitans.</title>
        <authorList>
            <person name="Paukszto L."/>
            <person name="Sawicki J."/>
            <person name="Karawczyk K."/>
            <person name="Piernik-Szablinska J."/>
            <person name="Szczecinska M."/>
            <person name="Mazdziarz M."/>
        </authorList>
    </citation>
    <scope>NUCLEOTIDE SEQUENCE [LARGE SCALE GENOMIC DNA]</scope>
    <source>
        <strain evidence="3">Rf_01</strain>
        <tissue evidence="3">Aerial parts of the thallus</tissue>
    </source>
</reference>
<feature type="coiled-coil region" evidence="1">
    <location>
        <begin position="161"/>
        <end position="188"/>
    </location>
</feature>
<sequence length="196" mass="22205">MHRIRGASPKENGIPLSLDDGHDLSDTTAKQAEFPISDESQEVIPESGMMSDPFPPSGLSFSEMLLTEDEHEHGGIDPPNAAPQSLGRRQFPANEPDILIDRTTTPPRSNPQRVNFDSRGSESVTCPRTKACSQPGKPNKRRKSTENDEMMKTMKEVVGIHKESFEERKILEREKMELMKEMFQLRRMELETQRQG</sequence>
<gene>
    <name evidence="3" type="ORF">R1flu_005805</name>
</gene>
<evidence type="ECO:0000313" key="4">
    <source>
        <dbReference type="Proteomes" id="UP001605036"/>
    </source>
</evidence>
<proteinExistence type="predicted"/>
<dbReference type="Proteomes" id="UP001605036">
    <property type="component" value="Unassembled WGS sequence"/>
</dbReference>
<feature type="region of interest" description="Disordered" evidence="2">
    <location>
        <begin position="1"/>
        <end position="151"/>
    </location>
</feature>
<accession>A0ABD1YUS9</accession>
<evidence type="ECO:0000256" key="2">
    <source>
        <dbReference type="SAM" id="MobiDB-lite"/>
    </source>
</evidence>
<name>A0ABD1YUS9_9MARC</name>
<evidence type="ECO:0000256" key="1">
    <source>
        <dbReference type="SAM" id="Coils"/>
    </source>
</evidence>
<evidence type="ECO:0000313" key="3">
    <source>
        <dbReference type="EMBL" id="KAL2634326.1"/>
    </source>
</evidence>
<protein>
    <submittedName>
        <fullName evidence="3">Uncharacterized protein</fullName>
    </submittedName>
</protein>